<feature type="domain" description="Potassium channel" evidence="10">
    <location>
        <begin position="166"/>
        <end position="234"/>
    </location>
</feature>
<dbReference type="GO" id="GO:0022841">
    <property type="term" value="F:potassium ion leak channel activity"/>
    <property type="evidence" value="ECO:0007669"/>
    <property type="project" value="TreeGrafter"/>
</dbReference>
<feature type="transmembrane region" description="Helical" evidence="9">
    <location>
        <begin position="187"/>
        <end position="209"/>
    </location>
</feature>
<keyword evidence="5 8" id="KW-0406">Ion transport</keyword>
<feature type="non-terminal residue" evidence="11">
    <location>
        <position position="253"/>
    </location>
</feature>
<evidence type="ECO:0000256" key="8">
    <source>
        <dbReference type="RuleBase" id="RU003857"/>
    </source>
</evidence>
<dbReference type="GO" id="GO:0015271">
    <property type="term" value="F:outward rectifier potassium channel activity"/>
    <property type="evidence" value="ECO:0007669"/>
    <property type="project" value="TreeGrafter"/>
</dbReference>
<comment type="similarity">
    <text evidence="8">Belongs to the two pore domain potassium channel (TC 1.A.1.8) family.</text>
</comment>
<evidence type="ECO:0000256" key="9">
    <source>
        <dbReference type="SAM" id="Phobius"/>
    </source>
</evidence>
<feature type="non-terminal residue" evidence="11">
    <location>
        <position position="1"/>
    </location>
</feature>
<evidence type="ECO:0000256" key="4">
    <source>
        <dbReference type="ARBA" id="ARBA00022989"/>
    </source>
</evidence>
<keyword evidence="6 9" id="KW-0472">Membrane</keyword>
<evidence type="ECO:0000256" key="5">
    <source>
        <dbReference type="ARBA" id="ARBA00023065"/>
    </source>
</evidence>
<keyword evidence="2 8" id="KW-0813">Transport</keyword>
<feature type="transmembrane region" description="Helical" evidence="9">
    <location>
        <begin position="153"/>
        <end position="175"/>
    </location>
</feature>
<keyword evidence="4 9" id="KW-1133">Transmembrane helix</keyword>
<keyword evidence="3 8" id="KW-0812">Transmembrane</keyword>
<dbReference type="PRINTS" id="PR01333">
    <property type="entry name" value="2POREKCHANEL"/>
</dbReference>
<dbReference type="GO" id="GO:0005886">
    <property type="term" value="C:plasma membrane"/>
    <property type="evidence" value="ECO:0007669"/>
    <property type="project" value="TreeGrafter"/>
</dbReference>
<evidence type="ECO:0000256" key="1">
    <source>
        <dbReference type="ARBA" id="ARBA00004141"/>
    </source>
</evidence>
<dbReference type="EMBL" id="BTSX01000004">
    <property type="protein sequence ID" value="GMS91780.1"/>
    <property type="molecule type" value="Genomic_DNA"/>
</dbReference>
<feature type="transmembrane region" description="Helical" evidence="9">
    <location>
        <begin position="215"/>
        <end position="233"/>
    </location>
</feature>
<accession>A0AAV5T9J2</accession>
<name>A0AAV5T9J2_9BILA</name>
<dbReference type="PANTHER" id="PTHR11003:SF269">
    <property type="entry name" value="POTASSIUM CHANNEL DOMAIN-CONTAINING PROTEIN"/>
    <property type="match status" value="1"/>
</dbReference>
<organism evidence="11 12">
    <name type="scientific">Pristionchus entomophagus</name>
    <dbReference type="NCBI Taxonomy" id="358040"/>
    <lineage>
        <taxon>Eukaryota</taxon>
        <taxon>Metazoa</taxon>
        <taxon>Ecdysozoa</taxon>
        <taxon>Nematoda</taxon>
        <taxon>Chromadorea</taxon>
        <taxon>Rhabditida</taxon>
        <taxon>Rhabditina</taxon>
        <taxon>Diplogasteromorpha</taxon>
        <taxon>Diplogasteroidea</taxon>
        <taxon>Neodiplogasteridae</taxon>
        <taxon>Pristionchus</taxon>
    </lineage>
</organism>
<evidence type="ECO:0000259" key="10">
    <source>
        <dbReference type="Pfam" id="PF07885"/>
    </source>
</evidence>
<comment type="subcellular location">
    <subcellularLocation>
        <location evidence="1">Membrane</location>
        <topology evidence="1">Multi-pass membrane protein</topology>
    </subcellularLocation>
</comment>
<dbReference type="GO" id="GO:0030322">
    <property type="term" value="P:stabilization of membrane potential"/>
    <property type="evidence" value="ECO:0007669"/>
    <property type="project" value="TreeGrafter"/>
</dbReference>
<keyword evidence="12" id="KW-1185">Reference proteome</keyword>
<dbReference type="Proteomes" id="UP001432027">
    <property type="component" value="Unassembled WGS sequence"/>
</dbReference>
<feature type="transmembrane region" description="Helical" evidence="9">
    <location>
        <begin position="66"/>
        <end position="86"/>
    </location>
</feature>
<evidence type="ECO:0000256" key="6">
    <source>
        <dbReference type="ARBA" id="ARBA00023136"/>
    </source>
</evidence>
<feature type="domain" description="Potassium channel" evidence="10">
    <location>
        <begin position="67"/>
        <end position="121"/>
    </location>
</feature>
<dbReference type="Gene3D" id="1.10.287.70">
    <property type="match status" value="1"/>
</dbReference>
<dbReference type="AlphaFoldDB" id="A0AAV5T9J2"/>
<sequence length="253" mass="28842">QSVADTYAQLNAAIDIIADDMLITAKNQNETVVAEHVKKAYIKLLEIEGKWRWSAIQKIEGPDAHYMWTFGNSFTFVFTVFTTVGYGTIFPWTDTGRLLVIIYSCFFYPFSLVIIRDLGQLTLTGMTRVYGKMLIKIRELRGKKTSESESIILPWRITVTISFAFIAVCGVLMKWYDGYIGPEEESYNHFAAFYFSFLSYTMIGLGDIMPTNSPWSPFVAIIVMAGLPLMRVITKMTYLRMETAYFGMSALLE</sequence>
<comment type="caution">
    <text evidence="11">The sequence shown here is derived from an EMBL/GenBank/DDBJ whole genome shotgun (WGS) entry which is preliminary data.</text>
</comment>
<reference evidence="11" key="1">
    <citation type="submission" date="2023-10" db="EMBL/GenBank/DDBJ databases">
        <title>Genome assembly of Pristionchus species.</title>
        <authorList>
            <person name="Yoshida K."/>
            <person name="Sommer R.J."/>
        </authorList>
    </citation>
    <scope>NUCLEOTIDE SEQUENCE</scope>
    <source>
        <strain evidence="11">RS0144</strain>
    </source>
</reference>
<dbReference type="PANTHER" id="PTHR11003">
    <property type="entry name" value="POTASSIUM CHANNEL, SUBFAMILY K"/>
    <property type="match status" value="1"/>
</dbReference>
<evidence type="ECO:0000313" key="12">
    <source>
        <dbReference type="Proteomes" id="UP001432027"/>
    </source>
</evidence>
<dbReference type="SUPFAM" id="SSF81324">
    <property type="entry name" value="Voltage-gated potassium channels"/>
    <property type="match status" value="1"/>
</dbReference>
<protein>
    <recommendedName>
        <fullName evidence="10">Potassium channel domain-containing protein</fullName>
    </recommendedName>
</protein>
<evidence type="ECO:0000256" key="3">
    <source>
        <dbReference type="ARBA" id="ARBA00022692"/>
    </source>
</evidence>
<dbReference type="InterPro" id="IPR003280">
    <property type="entry name" value="2pore_dom_K_chnl"/>
</dbReference>
<proteinExistence type="inferred from homology"/>
<feature type="transmembrane region" description="Helical" evidence="9">
    <location>
        <begin position="98"/>
        <end position="115"/>
    </location>
</feature>
<dbReference type="InterPro" id="IPR013099">
    <property type="entry name" value="K_chnl_dom"/>
</dbReference>
<gene>
    <name evidence="11" type="ORF">PENTCL1PPCAC_13955</name>
</gene>
<keyword evidence="7 8" id="KW-0407">Ion channel</keyword>
<evidence type="ECO:0000256" key="2">
    <source>
        <dbReference type="ARBA" id="ARBA00022448"/>
    </source>
</evidence>
<dbReference type="Pfam" id="PF07885">
    <property type="entry name" value="Ion_trans_2"/>
    <property type="match status" value="2"/>
</dbReference>
<evidence type="ECO:0000313" key="11">
    <source>
        <dbReference type="EMBL" id="GMS91780.1"/>
    </source>
</evidence>
<evidence type="ECO:0000256" key="7">
    <source>
        <dbReference type="ARBA" id="ARBA00023303"/>
    </source>
</evidence>